<evidence type="ECO:0000313" key="4">
    <source>
        <dbReference type="Proteomes" id="UP000094609"/>
    </source>
</evidence>
<dbReference type="EMBL" id="CP017111">
    <property type="protein sequence ID" value="AOO64349.1"/>
    <property type="molecule type" value="Genomic_DNA"/>
</dbReference>
<dbReference type="KEGG" id="shal:SHALO_0560"/>
<accession>A0A1D7TH65</accession>
<dbReference type="PATRIC" id="fig|1193502.14.peg.569"/>
<dbReference type="RefSeq" id="WP_069477288.1">
    <property type="nucleotide sequence ID" value="NZ_CP017111.1"/>
</dbReference>
<feature type="compositionally biased region" description="Acidic residues" evidence="2">
    <location>
        <begin position="287"/>
        <end position="304"/>
    </location>
</feature>
<evidence type="ECO:0000256" key="2">
    <source>
        <dbReference type="SAM" id="MobiDB-lite"/>
    </source>
</evidence>
<dbReference type="Proteomes" id="UP000094609">
    <property type="component" value="Chromosome"/>
</dbReference>
<dbReference type="STRING" id="1193502.SHALO_0560"/>
<reference evidence="4" key="1">
    <citation type="submission" date="2016-08" db="EMBL/GenBank/DDBJ databases">
        <title>Complete genome sequence of the organohalide-respiring Epsilonproteobacterium Sulfurospirillum halorespirans.</title>
        <authorList>
            <person name="Goris T."/>
            <person name="Zimmermann J."/>
            <person name="Schenz B."/>
            <person name="Lemos M."/>
            <person name="Hackermueller J."/>
            <person name="Diekert G."/>
        </authorList>
    </citation>
    <scope>NUCLEOTIDE SEQUENCE [LARGE SCALE GENOMIC DNA]</scope>
    <source>
        <strain>DSM 13726</strain>
        <strain evidence="4">PCE-M2</strain>
    </source>
</reference>
<dbReference type="AlphaFoldDB" id="A0A1D7TH65"/>
<evidence type="ECO:0000256" key="1">
    <source>
        <dbReference type="SAM" id="Coils"/>
    </source>
</evidence>
<feature type="region of interest" description="Disordered" evidence="2">
    <location>
        <begin position="212"/>
        <end position="324"/>
    </location>
</feature>
<name>A0A1D7TH65_9BACT</name>
<gene>
    <name evidence="3" type="ORF">SHALO_0560</name>
</gene>
<protein>
    <recommendedName>
        <fullName evidence="5">Highly acidic protein</fullName>
    </recommendedName>
</protein>
<feature type="compositionally biased region" description="Acidic residues" evidence="2">
    <location>
        <begin position="264"/>
        <end position="277"/>
    </location>
</feature>
<evidence type="ECO:0000313" key="3">
    <source>
        <dbReference type="EMBL" id="AOO64349.1"/>
    </source>
</evidence>
<feature type="coiled-coil region" evidence="1">
    <location>
        <begin position="347"/>
        <end position="378"/>
    </location>
</feature>
<sequence length="474" mass="53660">MRLLLLNNNPAVSRLIKLSAEKAGYELDEFEDYGLVPLTTYDLILVDNELYDENALVALREHTDCDYVVYICQRGSKKPEAVNVVLEKPFLPTDFLVLLEKIKNVIESHKAEEVTEDLVVTSSATTDAFDIDQIDTLESEDDMLPINLLEEYDNDFKKEESSDQRDSFDDLELDDLNLDDNALEDKQSDLEEKELTLEDPFSFDAVDSLDKEAPTSFEDFDFEEEPSAVSSSLDEEEEKSEEEEAHNPSILDKDDIDEVKQLLDESEEEEEKEDEKEIDALSLDALGIEEDDAGTFFLDEDEKEEPLVKEENPLALEADDMSDLTFEDVPPVEDEMEEEPEEDAVVAEDQEEIIDDFAEVIEEKIEEEKEQALEEEEFLPSLDSALSGLDDALGEIDSLDDLNETMLKVAFGEDVEEEAEAPATVAPKSQDIEVIRDEIENSIARSISSLAQSDILREALKGMRLNISITFDEK</sequence>
<proteinExistence type="predicted"/>
<feature type="compositionally biased region" description="Acidic residues" evidence="2">
    <location>
        <begin position="233"/>
        <end position="244"/>
    </location>
</feature>
<keyword evidence="1" id="KW-0175">Coiled coil</keyword>
<organism evidence="3 4">
    <name type="scientific">Sulfurospirillum halorespirans DSM 13726</name>
    <dbReference type="NCBI Taxonomy" id="1193502"/>
    <lineage>
        <taxon>Bacteria</taxon>
        <taxon>Pseudomonadati</taxon>
        <taxon>Campylobacterota</taxon>
        <taxon>Epsilonproteobacteria</taxon>
        <taxon>Campylobacterales</taxon>
        <taxon>Sulfurospirillaceae</taxon>
        <taxon>Sulfurospirillum</taxon>
    </lineage>
</organism>
<keyword evidence="4" id="KW-1185">Reference proteome</keyword>
<evidence type="ECO:0008006" key="5">
    <source>
        <dbReference type="Google" id="ProtNLM"/>
    </source>
</evidence>